<evidence type="ECO:0000313" key="11">
    <source>
        <dbReference type="EMBL" id="RLV63762.1"/>
    </source>
</evidence>
<evidence type="ECO:0000256" key="5">
    <source>
        <dbReference type="ARBA" id="ARBA00023163"/>
    </source>
</evidence>
<evidence type="ECO:0000256" key="2">
    <source>
        <dbReference type="ARBA" id="ARBA00023015"/>
    </source>
</evidence>
<accession>A0A3L8Q9R4</accession>
<dbReference type="InterPro" id="IPR036910">
    <property type="entry name" value="HMG_box_dom_sf"/>
</dbReference>
<dbReference type="AlphaFoldDB" id="A0A3L8Q9R4"/>
<dbReference type="SMART" id="SM00398">
    <property type="entry name" value="HMG"/>
    <property type="match status" value="1"/>
</dbReference>
<protein>
    <recommendedName>
        <fullName evidence="13">HMG box domain-containing protein</fullName>
    </recommendedName>
</protein>
<feature type="domain" description="Sox C-terminal" evidence="10">
    <location>
        <begin position="361"/>
        <end position="480"/>
    </location>
</feature>
<evidence type="ECO:0008006" key="13">
    <source>
        <dbReference type="Google" id="ProtNLM"/>
    </source>
</evidence>
<dbReference type="SUPFAM" id="SSF47095">
    <property type="entry name" value="HMG-box"/>
    <property type="match status" value="2"/>
</dbReference>
<evidence type="ECO:0000259" key="10">
    <source>
        <dbReference type="PROSITE" id="PS51516"/>
    </source>
</evidence>
<gene>
    <name evidence="11" type="ORF">DV515_00017939</name>
</gene>
<feature type="region of interest" description="Disordered" evidence="8">
    <location>
        <begin position="40"/>
        <end position="63"/>
    </location>
</feature>
<evidence type="ECO:0000313" key="12">
    <source>
        <dbReference type="Proteomes" id="UP000276834"/>
    </source>
</evidence>
<dbReference type="OrthoDB" id="6247875at2759"/>
<dbReference type="Proteomes" id="UP000276834">
    <property type="component" value="Unassembled WGS sequence"/>
</dbReference>
<feature type="compositionally biased region" description="Pro residues" evidence="8">
    <location>
        <begin position="383"/>
        <end position="405"/>
    </location>
</feature>
<dbReference type="PROSITE" id="PS50118">
    <property type="entry name" value="HMG_BOX_2"/>
    <property type="match status" value="1"/>
</dbReference>
<reference evidence="11 12" key="1">
    <citation type="journal article" date="2018" name="Proc. R. Soc. B">
        <title>A non-coding region near Follistatin controls head colour polymorphism in the Gouldian finch.</title>
        <authorList>
            <person name="Toomey M.B."/>
            <person name="Marques C.I."/>
            <person name="Andrade P."/>
            <person name="Araujo P.M."/>
            <person name="Sabatino S."/>
            <person name="Gazda M.A."/>
            <person name="Afonso S."/>
            <person name="Lopes R.J."/>
            <person name="Corbo J.C."/>
            <person name="Carneiro M."/>
        </authorList>
    </citation>
    <scope>NUCLEOTIDE SEQUENCE [LARGE SCALE GENOMIC DNA]</scope>
    <source>
        <strain evidence="11">Red01</strain>
        <tissue evidence="11">Muscle</tissue>
    </source>
</reference>
<dbReference type="Pfam" id="PF12067">
    <property type="entry name" value="Sox17_18_mid"/>
    <property type="match status" value="1"/>
</dbReference>
<dbReference type="GO" id="GO:0007507">
    <property type="term" value="P:heart development"/>
    <property type="evidence" value="ECO:0007669"/>
    <property type="project" value="TreeGrafter"/>
</dbReference>
<evidence type="ECO:0000256" key="1">
    <source>
        <dbReference type="ARBA" id="ARBA00022687"/>
    </source>
</evidence>
<dbReference type="GO" id="GO:0001228">
    <property type="term" value="F:DNA-binding transcription activator activity, RNA polymerase II-specific"/>
    <property type="evidence" value="ECO:0007669"/>
    <property type="project" value="TreeGrafter"/>
</dbReference>
<name>A0A3L8Q9R4_CHLGU</name>
<dbReference type="PANTHER" id="PTHR10270">
    <property type="entry name" value="SOX TRANSCRIPTION FACTOR"/>
    <property type="match status" value="1"/>
</dbReference>
<feature type="region of interest" description="Disordered" evidence="8">
    <location>
        <begin position="98"/>
        <end position="144"/>
    </location>
</feature>
<dbReference type="InterPro" id="IPR009071">
    <property type="entry name" value="HMG_box_dom"/>
</dbReference>
<evidence type="ECO:0000259" key="9">
    <source>
        <dbReference type="PROSITE" id="PS50118"/>
    </source>
</evidence>
<keyword evidence="3 7" id="KW-0238">DNA-binding</keyword>
<dbReference type="GO" id="GO:0001706">
    <property type="term" value="P:endoderm formation"/>
    <property type="evidence" value="ECO:0007669"/>
    <property type="project" value="TreeGrafter"/>
</dbReference>
<keyword evidence="2" id="KW-0805">Transcription regulation</keyword>
<evidence type="ECO:0000256" key="8">
    <source>
        <dbReference type="SAM" id="MobiDB-lite"/>
    </source>
</evidence>
<feature type="domain" description="HMG box" evidence="9">
    <location>
        <begin position="63"/>
        <end position="210"/>
    </location>
</feature>
<proteinExistence type="predicted"/>
<dbReference type="EMBL" id="QUSF01002004">
    <property type="protein sequence ID" value="RLV63762.1"/>
    <property type="molecule type" value="Genomic_DNA"/>
</dbReference>
<dbReference type="InterPro" id="IPR021934">
    <property type="entry name" value="Sox_C"/>
</dbReference>
<evidence type="ECO:0000256" key="6">
    <source>
        <dbReference type="ARBA" id="ARBA00023242"/>
    </source>
</evidence>
<dbReference type="GO" id="GO:0001570">
    <property type="term" value="P:vasculogenesis"/>
    <property type="evidence" value="ECO:0007669"/>
    <property type="project" value="TreeGrafter"/>
</dbReference>
<feature type="compositionally biased region" description="Basic and acidic residues" evidence="8">
    <location>
        <begin position="98"/>
        <end position="110"/>
    </location>
</feature>
<organism evidence="11 12">
    <name type="scientific">Chloebia gouldiae</name>
    <name type="common">Gouldian finch</name>
    <name type="synonym">Erythrura gouldiae</name>
    <dbReference type="NCBI Taxonomy" id="44316"/>
    <lineage>
        <taxon>Eukaryota</taxon>
        <taxon>Metazoa</taxon>
        <taxon>Chordata</taxon>
        <taxon>Craniata</taxon>
        <taxon>Vertebrata</taxon>
        <taxon>Euteleostomi</taxon>
        <taxon>Archelosauria</taxon>
        <taxon>Archosauria</taxon>
        <taxon>Dinosauria</taxon>
        <taxon>Saurischia</taxon>
        <taxon>Theropoda</taxon>
        <taxon>Coelurosauria</taxon>
        <taxon>Aves</taxon>
        <taxon>Neognathae</taxon>
        <taxon>Neoaves</taxon>
        <taxon>Telluraves</taxon>
        <taxon>Australaves</taxon>
        <taxon>Passeriformes</taxon>
        <taxon>Passeroidea</taxon>
        <taxon>Passeridae</taxon>
        <taxon>Chloebia</taxon>
    </lineage>
</organism>
<dbReference type="Pfam" id="PF00505">
    <property type="entry name" value="HMG_box"/>
    <property type="match status" value="2"/>
</dbReference>
<dbReference type="GO" id="GO:0005634">
    <property type="term" value="C:nucleus"/>
    <property type="evidence" value="ECO:0007669"/>
    <property type="project" value="UniProtKB-UniRule"/>
</dbReference>
<feature type="region of interest" description="Disordered" evidence="8">
    <location>
        <begin position="381"/>
        <end position="406"/>
    </location>
</feature>
<dbReference type="GO" id="GO:0016055">
    <property type="term" value="P:Wnt signaling pathway"/>
    <property type="evidence" value="ECO:0007669"/>
    <property type="project" value="UniProtKB-KW"/>
</dbReference>
<evidence type="ECO:0000256" key="3">
    <source>
        <dbReference type="ARBA" id="ARBA00023125"/>
    </source>
</evidence>
<dbReference type="GO" id="GO:0001525">
    <property type="term" value="P:angiogenesis"/>
    <property type="evidence" value="ECO:0007669"/>
    <property type="project" value="TreeGrafter"/>
</dbReference>
<feature type="DNA-binding region" description="HMG box" evidence="7">
    <location>
        <begin position="63"/>
        <end position="210"/>
    </location>
</feature>
<keyword evidence="6 7" id="KW-0539">Nucleus</keyword>
<dbReference type="GO" id="GO:0000978">
    <property type="term" value="F:RNA polymerase II cis-regulatory region sequence-specific DNA binding"/>
    <property type="evidence" value="ECO:0007669"/>
    <property type="project" value="TreeGrafter"/>
</dbReference>
<dbReference type="InterPro" id="IPR050140">
    <property type="entry name" value="SRY-related_HMG-box_TF-like"/>
</dbReference>
<keyword evidence="4" id="KW-0010">Activator</keyword>
<dbReference type="PROSITE" id="PS51516">
    <property type="entry name" value="SOX_C"/>
    <property type="match status" value="1"/>
</dbReference>
<evidence type="ECO:0000256" key="7">
    <source>
        <dbReference type="PROSITE-ProRule" id="PRU00267"/>
    </source>
</evidence>
<evidence type="ECO:0000256" key="4">
    <source>
        <dbReference type="ARBA" id="ARBA00023159"/>
    </source>
</evidence>
<dbReference type="PANTHER" id="PTHR10270:SF216">
    <property type="entry name" value="TRANSCRIPTION FACTOR SOX-17"/>
    <property type="match status" value="1"/>
</dbReference>
<keyword evidence="1" id="KW-0879">Wnt signaling pathway</keyword>
<dbReference type="Gene3D" id="1.10.30.10">
    <property type="entry name" value="High mobility group box domain"/>
    <property type="match status" value="2"/>
</dbReference>
<keyword evidence="5" id="KW-0804">Transcription</keyword>
<dbReference type="InterPro" id="IPR033392">
    <property type="entry name" value="Sox7/17/18_central"/>
</dbReference>
<dbReference type="GO" id="GO:0090090">
    <property type="term" value="P:negative regulation of canonical Wnt signaling pathway"/>
    <property type="evidence" value="ECO:0007669"/>
    <property type="project" value="TreeGrafter"/>
</dbReference>
<keyword evidence="12" id="KW-1185">Reference proteome</keyword>
<sequence>MSSPDAGYASSDDQVQGRCSLPIMMPAMCPWAESLSPLGEAKAKGGAAASGPSGGRSKGEARIRRPMNAFMVWAKDERKRLAQQNPDLHNAELSKMLGEHGRARDPEGRIRRAKSPGEVQDRGRGRRAVGSVGGRAGVPGWRSRPRVSEAAAEAGGAGVAVCGRCRVRRERAWVPVGKSWKALSLAEKRPFVEEAERLRVQHMQDHPNYKYRPRRRKQVKRLKRVESGFLQHGLAEAAAAAAAGPGLGSEVSGGGRMCVEGLGLAYGEQGYAAAGAGRYRDCPPLGAAFDGYSLPTPDPSPLDAAESEAPFFAAGLQEECALGPYGYGPHPAAAEYPAASESPSGASLRRHLPPAEALGAGGSLQGLLGCPAPLHAYYGQCQPPGPGRGPPPPGALGQPSPPPEAAPCREQLEQLRPEELLGEVDRTEFEQYLRFACKAELGPPYGGHDAAALPAPEGAGPISSAVSDASSAVYYCGYPDL</sequence>
<comment type="caution">
    <text evidence="11">The sequence shown here is derived from an EMBL/GenBank/DDBJ whole genome shotgun (WGS) entry which is preliminary data.</text>
</comment>